<feature type="region of interest" description="Disordered" evidence="1">
    <location>
        <begin position="45"/>
        <end position="75"/>
    </location>
</feature>
<reference evidence="2 3" key="1">
    <citation type="submission" date="2021-06" db="EMBL/GenBank/DDBJ databases">
        <authorList>
            <person name="Palmer J.M."/>
        </authorList>
    </citation>
    <scope>NUCLEOTIDE SEQUENCE [LARGE SCALE GENOMIC DNA]</scope>
    <source>
        <strain evidence="2 3">GA_2019</strain>
        <tissue evidence="2">Muscle</tissue>
    </source>
</reference>
<organism evidence="2 3">
    <name type="scientific">Goodea atripinnis</name>
    <dbReference type="NCBI Taxonomy" id="208336"/>
    <lineage>
        <taxon>Eukaryota</taxon>
        <taxon>Metazoa</taxon>
        <taxon>Chordata</taxon>
        <taxon>Craniata</taxon>
        <taxon>Vertebrata</taxon>
        <taxon>Euteleostomi</taxon>
        <taxon>Actinopterygii</taxon>
        <taxon>Neopterygii</taxon>
        <taxon>Teleostei</taxon>
        <taxon>Neoteleostei</taxon>
        <taxon>Acanthomorphata</taxon>
        <taxon>Ovalentaria</taxon>
        <taxon>Atherinomorphae</taxon>
        <taxon>Cyprinodontiformes</taxon>
        <taxon>Goodeidae</taxon>
        <taxon>Goodea</taxon>
    </lineage>
</organism>
<name>A0ABV0MFC4_9TELE</name>
<accession>A0ABV0MFC4</accession>
<evidence type="ECO:0000313" key="3">
    <source>
        <dbReference type="Proteomes" id="UP001476798"/>
    </source>
</evidence>
<feature type="non-terminal residue" evidence="2">
    <location>
        <position position="1"/>
    </location>
</feature>
<proteinExistence type="predicted"/>
<gene>
    <name evidence="2" type="ORF">GOODEAATRI_005706</name>
</gene>
<keyword evidence="3" id="KW-1185">Reference proteome</keyword>
<comment type="caution">
    <text evidence="2">The sequence shown here is derived from an EMBL/GenBank/DDBJ whole genome shotgun (WGS) entry which is preliminary data.</text>
</comment>
<protein>
    <submittedName>
        <fullName evidence="2">Uncharacterized protein</fullName>
    </submittedName>
</protein>
<dbReference type="Proteomes" id="UP001476798">
    <property type="component" value="Unassembled WGS sequence"/>
</dbReference>
<evidence type="ECO:0000256" key="1">
    <source>
        <dbReference type="SAM" id="MobiDB-lite"/>
    </source>
</evidence>
<sequence>VRLFSCEKKPGKSNLESKETPYRMCLAGISTQNLLAGSVFVSPNAPDDPTHMSTHAVVGPQLPALSEEAGRPRAV</sequence>
<dbReference type="EMBL" id="JAHRIO010000262">
    <property type="protein sequence ID" value="MEQ2157818.1"/>
    <property type="molecule type" value="Genomic_DNA"/>
</dbReference>
<evidence type="ECO:0000313" key="2">
    <source>
        <dbReference type="EMBL" id="MEQ2157818.1"/>
    </source>
</evidence>